<reference evidence="2 3" key="1">
    <citation type="submission" date="2021-05" db="EMBL/GenBank/DDBJ databases">
        <title>A Polyphasic approach of four new species of the genus Ohtaekwangia: Ohtaekwangia histidinii sp. nov., Ohtaekwangia cretensis sp. nov., Ohtaekwangia indiensis sp. nov., Ohtaekwangia reichenbachii sp. nov. from diverse environment.</title>
        <authorList>
            <person name="Octaviana S."/>
        </authorList>
    </citation>
    <scope>NUCLEOTIDE SEQUENCE [LARGE SCALE GENOMIC DNA]</scope>
    <source>
        <strain evidence="2 3">PWU20</strain>
    </source>
</reference>
<proteinExistence type="predicted"/>
<evidence type="ECO:0000259" key="1">
    <source>
        <dbReference type="Pfam" id="PF13788"/>
    </source>
</evidence>
<organism evidence="2 3">
    <name type="scientific">Chryseosolibacter indicus</name>
    <dbReference type="NCBI Taxonomy" id="2782351"/>
    <lineage>
        <taxon>Bacteria</taxon>
        <taxon>Pseudomonadati</taxon>
        <taxon>Bacteroidota</taxon>
        <taxon>Cytophagia</taxon>
        <taxon>Cytophagales</taxon>
        <taxon>Chryseotaleaceae</taxon>
        <taxon>Chryseosolibacter</taxon>
    </lineage>
</organism>
<accession>A0ABS5VWN9</accession>
<name>A0ABS5VWN9_9BACT</name>
<evidence type="ECO:0000313" key="2">
    <source>
        <dbReference type="EMBL" id="MBT1704416.1"/>
    </source>
</evidence>
<dbReference type="RefSeq" id="WP_254154379.1">
    <property type="nucleotide sequence ID" value="NZ_JAHESD010000031.1"/>
</dbReference>
<gene>
    <name evidence="2" type="ORF">KK060_14070</name>
</gene>
<comment type="caution">
    <text evidence="2">The sequence shown here is derived from an EMBL/GenBank/DDBJ whole genome shotgun (WGS) entry which is preliminary data.</text>
</comment>
<dbReference type="Proteomes" id="UP000772618">
    <property type="component" value="Unassembled WGS sequence"/>
</dbReference>
<protein>
    <submittedName>
        <fullName evidence="2">DUF4180 domain-containing protein</fullName>
    </submittedName>
</protein>
<keyword evidence="3" id="KW-1185">Reference proteome</keyword>
<dbReference type="InterPro" id="IPR025438">
    <property type="entry name" value="DUF4180"/>
</dbReference>
<evidence type="ECO:0000313" key="3">
    <source>
        <dbReference type="Proteomes" id="UP000772618"/>
    </source>
</evidence>
<feature type="domain" description="DUF4180" evidence="1">
    <location>
        <begin position="11"/>
        <end position="115"/>
    </location>
</feature>
<sequence>MTTQHQIHELNGVAIVEIADKTLVIRDAQQFLDVVFNLPSDTIVLYKENFDEGFFNLRTGIAGEILQKAATYRRRLAIVGDFTIYESKSLRDFIYESNKGNSIVFVNTPEEALRRFSSVFL</sequence>
<dbReference type="EMBL" id="JAHESD010000031">
    <property type="protein sequence ID" value="MBT1704416.1"/>
    <property type="molecule type" value="Genomic_DNA"/>
</dbReference>
<dbReference type="Pfam" id="PF13788">
    <property type="entry name" value="DUF4180"/>
    <property type="match status" value="1"/>
</dbReference>